<comment type="subcellular location">
    <subcellularLocation>
        <location evidence="1">Cell inner membrane</location>
        <topology evidence="1">Multi-pass membrane protein</topology>
    </subcellularLocation>
    <subcellularLocation>
        <location evidence="8">Cell membrane</location>
        <topology evidence="8">Multi-pass membrane protein</topology>
    </subcellularLocation>
</comment>
<organism evidence="10 11">
    <name type="scientific">Paenibacillus anaericanus</name>
    <dbReference type="NCBI Taxonomy" id="170367"/>
    <lineage>
        <taxon>Bacteria</taxon>
        <taxon>Bacillati</taxon>
        <taxon>Bacillota</taxon>
        <taxon>Bacilli</taxon>
        <taxon>Bacillales</taxon>
        <taxon>Paenibacillaceae</taxon>
        <taxon>Paenibacillus</taxon>
    </lineage>
</organism>
<evidence type="ECO:0000259" key="9">
    <source>
        <dbReference type="PROSITE" id="PS50928"/>
    </source>
</evidence>
<evidence type="ECO:0000256" key="3">
    <source>
        <dbReference type="ARBA" id="ARBA00022475"/>
    </source>
</evidence>
<dbReference type="PANTHER" id="PTHR43357:SF4">
    <property type="entry name" value="INNER MEMBRANE ABC TRANSPORTER PERMEASE PROTEIN YDCV"/>
    <property type="match status" value="1"/>
</dbReference>
<evidence type="ECO:0000256" key="5">
    <source>
        <dbReference type="ARBA" id="ARBA00022692"/>
    </source>
</evidence>
<dbReference type="SUPFAM" id="SSF161098">
    <property type="entry name" value="MetI-like"/>
    <property type="match status" value="1"/>
</dbReference>
<keyword evidence="6 8" id="KW-1133">Transmembrane helix</keyword>
<dbReference type="InterPro" id="IPR035906">
    <property type="entry name" value="MetI-like_sf"/>
</dbReference>
<evidence type="ECO:0000256" key="4">
    <source>
        <dbReference type="ARBA" id="ARBA00022519"/>
    </source>
</evidence>
<dbReference type="OrthoDB" id="9782004at2"/>
<proteinExistence type="inferred from homology"/>
<protein>
    <submittedName>
        <fullName evidence="10">ABC transporter permease subunit</fullName>
    </submittedName>
</protein>
<gene>
    <name evidence="10" type="ORF">EJP82_19365</name>
</gene>
<feature type="transmembrane region" description="Helical" evidence="8">
    <location>
        <begin position="65"/>
        <end position="91"/>
    </location>
</feature>
<reference evidence="10 11" key="1">
    <citation type="submission" date="2018-12" db="EMBL/GenBank/DDBJ databases">
        <authorList>
            <person name="Sun L."/>
            <person name="Chen Z."/>
        </authorList>
    </citation>
    <scope>NUCLEOTIDE SEQUENCE [LARGE SCALE GENOMIC DNA]</scope>
    <source>
        <strain evidence="10 11">DSM 15890</strain>
    </source>
</reference>
<feature type="transmembrane region" description="Helical" evidence="8">
    <location>
        <begin position="186"/>
        <end position="212"/>
    </location>
</feature>
<dbReference type="RefSeq" id="WP_127193710.1">
    <property type="nucleotide sequence ID" value="NZ_JAUSSS010000005.1"/>
</dbReference>
<accession>A0A433Y567</accession>
<evidence type="ECO:0000256" key="6">
    <source>
        <dbReference type="ARBA" id="ARBA00022989"/>
    </source>
</evidence>
<keyword evidence="11" id="KW-1185">Reference proteome</keyword>
<evidence type="ECO:0000256" key="1">
    <source>
        <dbReference type="ARBA" id="ARBA00004429"/>
    </source>
</evidence>
<dbReference type="CDD" id="cd06261">
    <property type="entry name" value="TM_PBP2"/>
    <property type="match status" value="1"/>
</dbReference>
<evidence type="ECO:0000256" key="8">
    <source>
        <dbReference type="RuleBase" id="RU363032"/>
    </source>
</evidence>
<dbReference type="PANTHER" id="PTHR43357">
    <property type="entry name" value="INNER MEMBRANE ABC TRANSPORTER PERMEASE PROTEIN YDCV"/>
    <property type="match status" value="1"/>
</dbReference>
<name>A0A433Y567_9BACL</name>
<feature type="domain" description="ABC transmembrane type-1" evidence="9">
    <location>
        <begin position="62"/>
        <end position="252"/>
    </location>
</feature>
<comment type="caution">
    <text evidence="10">The sequence shown here is derived from an EMBL/GenBank/DDBJ whole genome shotgun (WGS) entry which is preliminary data.</text>
</comment>
<keyword evidence="7 8" id="KW-0472">Membrane</keyword>
<dbReference type="Proteomes" id="UP000279446">
    <property type="component" value="Unassembled WGS sequence"/>
</dbReference>
<keyword evidence="2 8" id="KW-0813">Transport</keyword>
<keyword evidence="4" id="KW-0997">Cell inner membrane</keyword>
<dbReference type="PROSITE" id="PS50928">
    <property type="entry name" value="ABC_TM1"/>
    <property type="match status" value="1"/>
</dbReference>
<dbReference type="Pfam" id="PF00528">
    <property type="entry name" value="BPD_transp_1"/>
    <property type="match status" value="1"/>
</dbReference>
<keyword evidence="3" id="KW-1003">Cell membrane</keyword>
<feature type="transmembrane region" description="Helical" evidence="8">
    <location>
        <begin position="127"/>
        <end position="148"/>
    </location>
</feature>
<dbReference type="EMBL" id="RZNY01000017">
    <property type="protein sequence ID" value="RUT43858.1"/>
    <property type="molecule type" value="Genomic_DNA"/>
</dbReference>
<dbReference type="AlphaFoldDB" id="A0A433Y567"/>
<evidence type="ECO:0000256" key="2">
    <source>
        <dbReference type="ARBA" id="ARBA00022448"/>
    </source>
</evidence>
<evidence type="ECO:0000313" key="11">
    <source>
        <dbReference type="Proteomes" id="UP000279446"/>
    </source>
</evidence>
<evidence type="ECO:0000256" key="7">
    <source>
        <dbReference type="ARBA" id="ARBA00023136"/>
    </source>
</evidence>
<dbReference type="Gene3D" id="1.10.3720.10">
    <property type="entry name" value="MetI-like"/>
    <property type="match status" value="1"/>
</dbReference>
<evidence type="ECO:0000313" key="10">
    <source>
        <dbReference type="EMBL" id="RUT43858.1"/>
    </source>
</evidence>
<feature type="transmembrane region" description="Helical" evidence="8">
    <location>
        <begin position="232"/>
        <end position="252"/>
    </location>
</feature>
<dbReference type="InterPro" id="IPR000515">
    <property type="entry name" value="MetI-like"/>
</dbReference>
<dbReference type="GO" id="GO:0055085">
    <property type="term" value="P:transmembrane transport"/>
    <property type="evidence" value="ECO:0007669"/>
    <property type="project" value="InterPro"/>
</dbReference>
<keyword evidence="5 8" id="KW-0812">Transmembrane</keyword>
<dbReference type="GO" id="GO:0005886">
    <property type="term" value="C:plasma membrane"/>
    <property type="evidence" value="ECO:0007669"/>
    <property type="project" value="UniProtKB-SubCell"/>
</dbReference>
<comment type="similarity">
    <text evidence="8">Belongs to the binding-protein-dependent transport system permease family.</text>
</comment>
<sequence>MTRKMGYHRILISFLLLYLLLPLIATALYAFAGKWDHTILPETWTLDWFRQMSLDARFLESLWNSFYLCGISVLLSLIIMLPTVFIVTVYFPRWEFLFKSMVILPYAVPGIVAAVGLIRTYSSGPIAISGTPYILIGAYFVAILPYMYQGLRNSMLTVDAPALLDAAEMLGVSKITAFRTVILPNILPGITVSILLSFSVLFGEFVLTNMLVGGQIETVQIYLYNRLSESGHLASTIAILYFSFILLVSIGLTKMGNFMKGGLRL</sequence>
<feature type="transmembrane region" description="Helical" evidence="8">
    <location>
        <begin position="103"/>
        <end position="121"/>
    </location>
</feature>